<keyword evidence="4 9" id="KW-0812">Transmembrane</keyword>
<dbReference type="Pfam" id="PF21760">
    <property type="entry name" value="SecD_1st"/>
    <property type="match status" value="1"/>
</dbReference>
<sequence>MAILKKNLNRQRAKNSLIIFGIFLLAVLAGLLDYPIVWNKGADWLNQKTGLNAPHFFNLPFRLGLDLLGGAHLLYEADLNQIETTNYNEAMEGVRDVIERRVNLFGVAEPVVQINKAGGHYRLIVELAGIKDIRQAIKMIGETPSLDFREKRAEAETENILADQKEAREKLEQGLPISQEEMYLLAQDPYFKPTLLTGRYLKGAQLDFSQQTYQPEIGLQFNDEGSKLFEEISRRNIGKQVAIYLDGVPISAPVVQEAISGGRAQITGQFSAEEAKLLVGRLNAGALPVPIKLISQENVGASLGEVSLAQSLKAGLIGILAVILFMLLYYRLNGALAIVALLIYAALVLAIFKLIPVTLTLAGITGFILSIGMAVDANILIFERLKEELKQGKSFSRAAEEGFSRAWSSIRDSNVSSLITCAILYWLGTSIVKGFALTLAIGILVSMFSAIFITRRLLNLFQGTKLENYERLWR</sequence>
<protein>
    <recommendedName>
        <fullName evidence="9">Protein translocase subunit SecD</fullName>
    </recommendedName>
</protein>
<comment type="caution">
    <text evidence="13">The sequence shown here is derived from an EMBL/GenBank/DDBJ whole genome shotgun (WGS) entry which is preliminary data.</text>
</comment>
<dbReference type="STRING" id="1801997.A3J64_02635"/>
<feature type="transmembrane region" description="Helical" evidence="9">
    <location>
        <begin position="312"/>
        <end position="330"/>
    </location>
</feature>
<dbReference type="Proteomes" id="UP000177061">
    <property type="component" value="Unassembled WGS sequence"/>
</dbReference>
<evidence type="ECO:0000256" key="7">
    <source>
        <dbReference type="ARBA" id="ARBA00023010"/>
    </source>
</evidence>
<evidence type="ECO:0000259" key="12">
    <source>
        <dbReference type="Pfam" id="PF22599"/>
    </source>
</evidence>
<accession>A0A1G2FFB7</accession>
<dbReference type="Gene3D" id="3.30.70.3400">
    <property type="match status" value="1"/>
</dbReference>
<feature type="transmembrane region" description="Helical" evidence="9">
    <location>
        <begin position="434"/>
        <end position="453"/>
    </location>
</feature>
<dbReference type="SUPFAM" id="SSF82866">
    <property type="entry name" value="Multidrug efflux transporter AcrB transmembrane domain"/>
    <property type="match status" value="1"/>
</dbReference>
<organism evidence="13 14">
    <name type="scientific">Candidatus Portnoybacteria bacterium RIFCSPHIGHO2_12_FULL_38_9</name>
    <dbReference type="NCBI Taxonomy" id="1801997"/>
    <lineage>
        <taxon>Bacteria</taxon>
        <taxon>Candidatus Portnoyibacteriota</taxon>
    </lineage>
</organism>
<dbReference type="InterPro" id="IPR055344">
    <property type="entry name" value="SecD_SecF_C_bact"/>
</dbReference>
<dbReference type="InterPro" id="IPR001036">
    <property type="entry name" value="Acrflvin-R"/>
</dbReference>
<feature type="transmembrane region" description="Helical" evidence="9">
    <location>
        <begin position="361"/>
        <end position="382"/>
    </location>
</feature>
<keyword evidence="5 9" id="KW-0653">Protein transport</keyword>
<dbReference type="HAMAP" id="MF_01463_B">
    <property type="entry name" value="SecD_B"/>
    <property type="match status" value="1"/>
</dbReference>
<dbReference type="GO" id="GO:0015450">
    <property type="term" value="F:protein-transporting ATPase activity"/>
    <property type="evidence" value="ECO:0007669"/>
    <property type="project" value="InterPro"/>
</dbReference>
<evidence type="ECO:0000256" key="6">
    <source>
        <dbReference type="ARBA" id="ARBA00022989"/>
    </source>
</evidence>
<dbReference type="NCBIfam" id="TIGR01129">
    <property type="entry name" value="secD"/>
    <property type="match status" value="1"/>
</dbReference>
<dbReference type="PANTHER" id="PTHR30081">
    <property type="entry name" value="PROTEIN-EXPORT MEMBRANE PROTEIN SEC"/>
    <property type="match status" value="1"/>
</dbReference>
<name>A0A1G2FFB7_9BACT</name>
<feature type="domain" description="SecDF P1 head subdomain" evidence="12">
    <location>
        <begin position="193"/>
        <end position="289"/>
    </location>
</feature>
<comment type="subcellular location">
    <subcellularLocation>
        <location evidence="1 9">Cell membrane</location>
        <topology evidence="1 9">Multi-pass membrane protein</topology>
    </subcellularLocation>
</comment>
<dbReference type="Pfam" id="PF02355">
    <property type="entry name" value="SecD_SecF_C"/>
    <property type="match status" value="1"/>
</dbReference>
<dbReference type="InterPro" id="IPR054384">
    <property type="entry name" value="SecDF_P1_head"/>
</dbReference>
<evidence type="ECO:0000256" key="2">
    <source>
        <dbReference type="ARBA" id="ARBA00022448"/>
    </source>
</evidence>
<evidence type="ECO:0000256" key="8">
    <source>
        <dbReference type="ARBA" id="ARBA00023136"/>
    </source>
</evidence>
<comment type="caution">
    <text evidence="9">Lacks conserved residue(s) required for the propagation of feature annotation.</text>
</comment>
<feature type="domain" description="Protein translocase subunit SecDF P1" evidence="11">
    <location>
        <begin position="91"/>
        <end position="151"/>
    </location>
</feature>
<reference evidence="13 14" key="1">
    <citation type="journal article" date="2016" name="Nat. Commun.">
        <title>Thousands of microbial genomes shed light on interconnected biogeochemical processes in an aquifer system.</title>
        <authorList>
            <person name="Anantharaman K."/>
            <person name="Brown C.T."/>
            <person name="Hug L.A."/>
            <person name="Sharon I."/>
            <person name="Castelle C.J."/>
            <person name="Probst A.J."/>
            <person name="Thomas B.C."/>
            <person name="Singh A."/>
            <person name="Wilkins M.J."/>
            <person name="Karaoz U."/>
            <person name="Brodie E.L."/>
            <person name="Williams K.H."/>
            <person name="Hubbard S.S."/>
            <person name="Banfield J.F."/>
        </authorList>
    </citation>
    <scope>NUCLEOTIDE SEQUENCE [LARGE SCALE GENOMIC DNA]</scope>
</reference>
<comment type="subunit">
    <text evidence="9">Forms a complex with SecF. Part of the essential Sec protein translocation apparatus which comprises SecA, SecYEG and auxiliary proteins SecDF. Other proteins may also be involved.</text>
</comment>
<evidence type="ECO:0000256" key="9">
    <source>
        <dbReference type="HAMAP-Rule" id="MF_01463"/>
    </source>
</evidence>
<dbReference type="InterPro" id="IPR005791">
    <property type="entry name" value="SecD"/>
</dbReference>
<feature type="transmembrane region" description="Helical" evidence="9">
    <location>
        <begin position="403"/>
        <end position="428"/>
    </location>
</feature>
<evidence type="ECO:0000256" key="5">
    <source>
        <dbReference type="ARBA" id="ARBA00022927"/>
    </source>
</evidence>
<comment type="similarity">
    <text evidence="9">Belongs to the SecD/SecF family. SecD subfamily.</text>
</comment>
<dbReference type="PRINTS" id="PR00702">
    <property type="entry name" value="ACRIFLAVINRP"/>
</dbReference>
<dbReference type="Pfam" id="PF22599">
    <property type="entry name" value="SecDF_P1_head"/>
    <property type="match status" value="1"/>
</dbReference>
<feature type="transmembrane region" description="Helical" evidence="9">
    <location>
        <begin position="335"/>
        <end position="355"/>
    </location>
</feature>
<dbReference type="GO" id="GO:0043952">
    <property type="term" value="P:protein transport by the Sec complex"/>
    <property type="evidence" value="ECO:0007669"/>
    <property type="project" value="UniProtKB-UniRule"/>
</dbReference>
<evidence type="ECO:0000259" key="10">
    <source>
        <dbReference type="Pfam" id="PF02355"/>
    </source>
</evidence>
<evidence type="ECO:0000259" key="11">
    <source>
        <dbReference type="Pfam" id="PF21760"/>
    </source>
</evidence>
<dbReference type="GO" id="GO:0065002">
    <property type="term" value="P:intracellular protein transmembrane transport"/>
    <property type="evidence" value="ECO:0007669"/>
    <property type="project" value="UniProtKB-UniRule"/>
</dbReference>
<dbReference type="GO" id="GO:0006605">
    <property type="term" value="P:protein targeting"/>
    <property type="evidence" value="ECO:0007669"/>
    <property type="project" value="UniProtKB-UniRule"/>
</dbReference>
<evidence type="ECO:0000256" key="3">
    <source>
        <dbReference type="ARBA" id="ARBA00022475"/>
    </source>
</evidence>
<evidence type="ECO:0000256" key="4">
    <source>
        <dbReference type="ARBA" id="ARBA00022692"/>
    </source>
</evidence>
<evidence type="ECO:0000256" key="1">
    <source>
        <dbReference type="ARBA" id="ARBA00004651"/>
    </source>
</evidence>
<dbReference type="InterPro" id="IPR048631">
    <property type="entry name" value="SecD_1st"/>
</dbReference>
<dbReference type="Gene3D" id="1.20.1640.10">
    <property type="entry name" value="Multidrug efflux transporter AcrB transmembrane domain"/>
    <property type="match status" value="1"/>
</dbReference>
<keyword evidence="3 9" id="KW-1003">Cell membrane</keyword>
<dbReference type="PANTHER" id="PTHR30081:SF1">
    <property type="entry name" value="PROTEIN TRANSLOCASE SUBUNIT SECD"/>
    <property type="match status" value="1"/>
</dbReference>
<keyword evidence="6 9" id="KW-1133">Transmembrane helix</keyword>
<keyword evidence="2 9" id="KW-0813">Transport</keyword>
<dbReference type="EMBL" id="MHNB01000025">
    <property type="protein sequence ID" value="OGZ36497.1"/>
    <property type="molecule type" value="Genomic_DNA"/>
</dbReference>
<dbReference type="Gene3D" id="3.30.1360.200">
    <property type="match status" value="1"/>
</dbReference>
<keyword evidence="7 9" id="KW-0811">Translocation</keyword>
<proteinExistence type="inferred from homology"/>
<comment type="function">
    <text evidence="9">Part of the Sec protein translocase complex. Interacts with the SecYEG preprotein conducting channel. SecDF uses the proton motive force (PMF) to complete protein translocation after the ATP-dependent function of SecA.</text>
</comment>
<evidence type="ECO:0000313" key="14">
    <source>
        <dbReference type="Proteomes" id="UP000177061"/>
    </source>
</evidence>
<dbReference type="NCBIfam" id="TIGR00916">
    <property type="entry name" value="2A0604s01"/>
    <property type="match status" value="1"/>
</dbReference>
<feature type="domain" description="Protein export membrane protein SecD/SecF C-terminal" evidence="10">
    <location>
        <begin position="291"/>
        <end position="461"/>
    </location>
</feature>
<dbReference type="GO" id="GO:0005886">
    <property type="term" value="C:plasma membrane"/>
    <property type="evidence" value="ECO:0007669"/>
    <property type="project" value="UniProtKB-SubCell"/>
</dbReference>
<evidence type="ECO:0000313" key="13">
    <source>
        <dbReference type="EMBL" id="OGZ36497.1"/>
    </source>
</evidence>
<gene>
    <name evidence="9" type="primary">secD</name>
    <name evidence="13" type="ORF">A3J64_02635</name>
</gene>
<dbReference type="FunFam" id="1.20.1640.10:FF:000004">
    <property type="entry name" value="Protein translocase subunit SecD"/>
    <property type="match status" value="1"/>
</dbReference>
<dbReference type="AlphaFoldDB" id="A0A1G2FFB7"/>
<keyword evidence="8 9" id="KW-0472">Membrane</keyword>
<dbReference type="InterPro" id="IPR022813">
    <property type="entry name" value="SecD/SecF_arch_bac"/>
</dbReference>
<dbReference type="InterPro" id="IPR048634">
    <property type="entry name" value="SecD_SecF_C"/>
</dbReference>